<feature type="domain" description="NAD-dependent epimerase/dehydratase" evidence="1">
    <location>
        <begin position="6"/>
        <end position="111"/>
    </location>
</feature>
<sequence>MSTTHTTAEPEFERELDLVRETARRCHRTGRTVVVFSTASSAMYGTTEIPADEETATLSASRYGRHKRRVEEAVAESGARWLVLRPSHLMGAGQRTHQLLPSLVDQIRSGRVRVHRGRTATCWTWPTSWRSSTLC</sequence>
<name>A0AAT9HHD4_9ACTN</name>
<protein>
    <recommendedName>
        <fullName evidence="1">NAD-dependent epimerase/dehydratase domain-containing protein</fullName>
    </recommendedName>
</protein>
<proteinExistence type="predicted"/>
<reference evidence="2" key="2">
    <citation type="submission" date="2024-07" db="EMBL/GenBank/DDBJ databases">
        <title>Streptomyces haneummycinica sp. nov., a new antibiotic-producing actinobacterium isolated from marine sediment.</title>
        <authorList>
            <person name="Uemura M."/>
            <person name="Hamada M."/>
            <person name="Hirano S."/>
            <person name="Kobayashi K."/>
            <person name="Ohshiro T."/>
            <person name="Kobayashi T."/>
            <person name="Terahara T."/>
        </authorList>
    </citation>
    <scope>NUCLEOTIDE SEQUENCE</scope>
    <source>
        <strain evidence="2">KM77-8</strain>
    </source>
</reference>
<evidence type="ECO:0000259" key="1">
    <source>
        <dbReference type="Pfam" id="PF01370"/>
    </source>
</evidence>
<dbReference type="Pfam" id="PF01370">
    <property type="entry name" value="Epimerase"/>
    <property type="match status" value="1"/>
</dbReference>
<dbReference type="SUPFAM" id="SSF51735">
    <property type="entry name" value="NAD(P)-binding Rossmann-fold domains"/>
    <property type="match status" value="1"/>
</dbReference>
<dbReference type="AlphaFoldDB" id="A0AAT9HHD4"/>
<evidence type="ECO:0000313" key="2">
    <source>
        <dbReference type="EMBL" id="BFO16821.1"/>
    </source>
</evidence>
<gene>
    <name evidence="2" type="ORF">SHKM778_32090</name>
</gene>
<dbReference type="InterPro" id="IPR001509">
    <property type="entry name" value="Epimerase_deHydtase"/>
</dbReference>
<organism evidence="2">
    <name type="scientific">Streptomyces haneummycinicus</name>
    <dbReference type="NCBI Taxonomy" id="3074435"/>
    <lineage>
        <taxon>Bacteria</taxon>
        <taxon>Bacillati</taxon>
        <taxon>Actinomycetota</taxon>
        <taxon>Actinomycetes</taxon>
        <taxon>Kitasatosporales</taxon>
        <taxon>Streptomycetaceae</taxon>
        <taxon>Streptomyces</taxon>
    </lineage>
</organism>
<reference evidence="2" key="1">
    <citation type="submission" date="2024-06" db="EMBL/GenBank/DDBJ databases">
        <authorList>
            <consortium name="consrtm"/>
            <person name="Uemura M."/>
            <person name="Terahara T."/>
        </authorList>
    </citation>
    <scope>NUCLEOTIDE SEQUENCE</scope>
    <source>
        <strain evidence="2">KM77-8</strain>
    </source>
</reference>
<dbReference type="EMBL" id="AP035768">
    <property type="protein sequence ID" value="BFO16821.1"/>
    <property type="molecule type" value="Genomic_DNA"/>
</dbReference>
<dbReference type="Gene3D" id="3.40.50.720">
    <property type="entry name" value="NAD(P)-binding Rossmann-like Domain"/>
    <property type="match status" value="1"/>
</dbReference>
<accession>A0AAT9HHD4</accession>
<dbReference type="InterPro" id="IPR036291">
    <property type="entry name" value="NAD(P)-bd_dom_sf"/>
</dbReference>